<dbReference type="Gene3D" id="1.10.10.10">
    <property type="entry name" value="Winged helix-like DNA-binding domain superfamily/Winged helix DNA-binding domain"/>
    <property type="match status" value="1"/>
</dbReference>
<gene>
    <name evidence="6" type="ORF">NCTC13193_00091</name>
</gene>
<keyword evidence="6" id="KW-0418">Kinase</keyword>
<evidence type="ECO:0000259" key="5">
    <source>
        <dbReference type="PROSITE" id="PS50043"/>
    </source>
</evidence>
<evidence type="ECO:0000313" key="7">
    <source>
        <dbReference type="Proteomes" id="UP000270487"/>
    </source>
</evidence>
<dbReference type="SMART" id="SM00421">
    <property type="entry name" value="HTH_LUXR"/>
    <property type="match status" value="1"/>
</dbReference>
<dbReference type="AlphaFoldDB" id="A0A448S2D6"/>
<keyword evidence="3" id="KW-0010">Activator</keyword>
<dbReference type="SUPFAM" id="SSF46894">
    <property type="entry name" value="C-terminal effector domain of the bipartite response regulators"/>
    <property type="match status" value="1"/>
</dbReference>
<proteinExistence type="predicted"/>
<dbReference type="Pfam" id="PF00196">
    <property type="entry name" value="GerE"/>
    <property type="match status" value="1"/>
</dbReference>
<evidence type="ECO:0000256" key="3">
    <source>
        <dbReference type="ARBA" id="ARBA00023159"/>
    </source>
</evidence>
<dbReference type="PROSITE" id="PS50043">
    <property type="entry name" value="HTH_LUXR_2"/>
    <property type="match status" value="1"/>
</dbReference>
<dbReference type="PANTHER" id="PTHR44688">
    <property type="entry name" value="DNA-BINDING TRANSCRIPTIONAL ACTIVATOR DEVR_DOSR"/>
    <property type="match status" value="1"/>
</dbReference>
<dbReference type="PRINTS" id="PR00038">
    <property type="entry name" value="HTHLUXR"/>
</dbReference>
<dbReference type="InterPro" id="IPR016032">
    <property type="entry name" value="Sig_transdc_resp-reg_C-effctor"/>
</dbReference>
<dbReference type="PANTHER" id="PTHR44688:SF16">
    <property type="entry name" value="DNA-BINDING TRANSCRIPTIONAL ACTIVATOR DEVR_DOSR"/>
    <property type="match status" value="1"/>
</dbReference>
<keyword evidence="6" id="KW-0808">Transferase</keyword>
<protein>
    <submittedName>
        <fullName evidence="6">Two component system sensor kinase SsrB</fullName>
    </submittedName>
</protein>
<dbReference type="EMBL" id="LR134492">
    <property type="protein sequence ID" value="VEI61899.1"/>
    <property type="molecule type" value="Genomic_DNA"/>
</dbReference>
<dbReference type="Proteomes" id="UP000270487">
    <property type="component" value="Chromosome"/>
</dbReference>
<keyword evidence="2" id="KW-0238">DNA-binding</keyword>
<dbReference type="CDD" id="cd06170">
    <property type="entry name" value="LuxR_C_like"/>
    <property type="match status" value="1"/>
</dbReference>
<evidence type="ECO:0000256" key="4">
    <source>
        <dbReference type="ARBA" id="ARBA00023163"/>
    </source>
</evidence>
<feature type="domain" description="HTH luxR-type" evidence="5">
    <location>
        <begin position="127"/>
        <end position="192"/>
    </location>
</feature>
<evidence type="ECO:0000256" key="1">
    <source>
        <dbReference type="ARBA" id="ARBA00023015"/>
    </source>
</evidence>
<accession>A0A448S2D6</accession>
<dbReference type="GO" id="GO:0016301">
    <property type="term" value="F:kinase activity"/>
    <property type="evidence" value="ECO:0007669"/>
    <property type="project" value="UniProtKB-KW"/>
</dbReference>
<keyword evidence="4" id="KW-0804">Transcription</keyword>
<sequence length="198" mass="22418">MTRVMKILIVDPNRFFVEGLQLAIRAHFQARGIPVVFMHRPLSYPMADLIFWAPGDPTTVMPAGLFARRTQISPVILLMSQDTPHLAANYMPSVFYRHQRCCHLSPLIVQTIESASGCPAEPAHEENSPHLAALSPRQREVMGYVSKGLRLSEISARLHIHEKTVSSHKRAAMRKLQLSRTTDLHHWLLCNTLMENPV</sequence>
<dbReference type="GO" id="GO:0006355">
    <property type="term" value="P:regulation of DNA-templated transcription"/>
    <property type="evidence" value="ECO:0007669"/>
    <property type="project" value="InterPro"/>
</dbReference>
<dbReference type="InterPro" id="IPR000792">
    <property type="entry name" value="Tscrpt_reg_LuxR_C"/>
</dbReference>
<dbReference type="InterPro" id="IPR036388">
    <property type="entry name" value="WH-like_DNA-bd_sf"/>
</dbReference>
<organism evidence="6 7">
    <name type="scientific">Serratia fonticola</name>
    <dbReference type="NCBI Taxonomy" id="47917"/>
    <lineage>
        <taxon>Bacteria</taxon>
        <taxon>Pseudomonadati</taxon>
        <taxon>Pseudomonadota</taxon>
        <taxon>Gammaproteobacteria</taxon>
        <taxon>Enterobacterales</taxon>
        <taxon>Yersiniaceae</taxon>
        <taxon>Serratia</taxon>
    </lineage>
</organism>
<evidence type="ECO:0000313" key="6">
    <source>
        <dbReference type="EMBL" id="VEI61899.1"/>
    </source>
</evidence>
<evidence type="ECO:0000256" key="2">
    <source>
        <dbReference type="ARBA" id="ARBA00023125"/>
    </source>
</evidence>
<dbReference type="GO" id="GO:0003677">
    <property type="term" value="F:DNA binding"/>
    <property type="evidence" value="ECO:0007669"/>
    <property type="project" value="UniProtKB-KW"/>
</dbReference>
<keyword evidence="1" id="KW-0805">Transcription regulation</keyword>
<name>A0A448S2D6_SERFO</name>
<reference evidence="6 7" key="1">
    <citation type="submission" date="2018-12" db="EMBL/GenBank/DDBJ databases">
        <authorList>
            <consortium name="Pathogen Informatics"/>
        </authorList>
    </citation>
    <scope>NUCLEOTIDE SEQUENCE [LARGE SCALE GENOMIC DNA]</scope>
    <source>
        <strain evidence="6 7">NCTC13193</strain>
    </source>
</reference>